<dbReference type="Proteomes" id="UP001165960">
    <property type="component" value="Unassembled WGS sequence"/>
</dbReference>
<reference evidence="1" key="1">
    <citation type="submission" date="2022-04" db="EMBL/GenBank/DDBJ databases">
        <title>Genome of the entomopathogenic fungus Entomophthora muscae.</title>
        <authorList>
            <person name="Elya C."/>
            <person name="Lovett B.R."/>
            <person name="Lee E."/>
            <person name="Macias A.M."/>
            <person name="Hajek A.E."/>
            <person name="De Bivort B.L."/>
            <person name="Kasson M.T."/>
            <person name="De Fine Licht H.H."/>
            <person name="Stajich J.E."/>
        </authorList>
    </citation>
    <scope>NUCLEOTIDE SEQUENCE</scope>
    <source>
        <strain evidence="1">Berkeley</strain>
    </source>
</reference>
<organism evidence="1 2">
    <name type="scientific">Entomophthora muscae</name>
    <dbReference type="NCBI Taxonomy" id="34485"/>
    <lineage>
        <taxon>Eukaryota</taxon>
        <taxon>Fungi</taxon>
        <taxon>Fungi incertae sedis</taxon>
        <taxon>Zoopagomycota</taxon>
        <taxon>Entomophthoromycotina</taxon>
        <taxon>Entomophthoromycetes</taxon>
        <taxon>Entomophthorales</taxon>
        <taxon>Entomophthoraceae</taxon>
        <taxon>Entomophthora</taxon>
    </lineage>
</organism>
<protein>
    <submittedName>
        <fullName evidence="1">Flocculation suppression protein</fullName>
    </submittedName>
</protein>
<comment type="caution">
    <text evidence="1">The sequence shown here is derived from an EMBL/GenBank/DDBJ whole genome shotgun (WGS) entry which is preliminary data.</text>
</comment>
<proteinExistence type="predicted"/>
<sequence length="207" mass="23472">MSSIKVSTFAQALFDVLAKEECQKYITWTEDGMGFVIHSIREFQNNLLHSYFKHQNIESFFRQLNLYGFKRTTDGRKVRGKGIDACCSFKHQYLIRDKPELIGFIKRSYVKRHTKEVKTRTAPAESLHSQASYGKHFLSSTPIAPDFPSYPIGSAVTEKQSLLVTMPAVFRDSYHSSRKITPPASAYMEGKSIDALTVSTFPPGMSN</sequence>
<name>A0ACC2TKV7_9FUNG</name>
<dbReference type="EMBL" id="QTSX02002535">
    <property type="protein sequence ID" value="KAJ9075293.1"/>
    <property type="molecule type" value="Genomic_DNA"/>
</dbReference>
<evidence type="ECO:0000313" key="2">
    <source>
        <dbReference type="Proteomes" id="UP001165960"/>
    </source>
</evidence>
<accession>A0ACC2TKV7</accession>
<keyword evidence="2" id="KW-1185">Reference proteome</keyword>
<gene>
    <name evidence="1" type="primary">SFL1_6</name>
    <name evidence="1" type="ORF">DSO57_1037499</name>
</gene>
<evidence type="ECO:0000313" key="1">
    <source>
        <dbReference type="EMBL" id="KAJ9075293.1"/>
    </source>
</evidence>